<evidence type="ECO:0008006" key="4">
    <source>
        <dbReference type="Google" id="ProtNLM"/>
    </source>
</evidence>
<name>A0A2Z7BR90_9LAMI</name>
<evidence type="ECO:0000313" key="2">
    <source>
        <dbReference type="EMBL" id="KZV34501.1"/>
    </source>
</evidence>
<proteinExistence type="predicted"/>
<dbReference type="AlphaFoldDB" id="A0A2Z7BR90"/>
<evidence type="ECO:0000256" key="1">
    <source>
        <dbReference type="SAM" id="MobiDB-lite"/>
    </source>
</evidence>
<sequence length="956" mass="106095">MASSFITYALQVNFESVLGISDNEGMLNMFKALEASGIRGFLGCPSVFYEKELEQFFDTTLVQDGDITGAVSGKFFTTSETRFAEVLKLPTEGLVVLSEMPKNLEMVDKTLKKAKGFAAQICVLLKSNPVITMGEAVPFPSLKILSIKTVNSYVVMNETIDARGKSDEPGMAKVAVVKRKTETKKKSESNEEATGETPVEFVSEKVVSKKRPTVVGDEADITKKKRTTKSKASSSKVRMDIVSIAQDAVPLQIIRPTLVATAEQPPVPKRKSKKSRLVLSSVSNDENVEKRVAVENIENIEKSVTVEVTVEEYVVEPTEEERHASAQVETTDDVDVIVEKVIAETSQLVTDEADQLFGDTDVGEIVFGDTPVDKADDLEQWFDRSYEDFVSRDAEKLIVSTSELNKGTIAESEGSKDVVVAKAIVKSVSSYQNDEEQMSLDDLLMQISDDMMLLSVTADEITKIKSDLPVEMKEVNDQDWYYASLPKISATKKGKAPLEEADTVKGNPSREMVQLICADVDFLVQMLQQAQEQAHGIIMDRPSSSQPFDYSAASSGAVLAQFYSLAKYTCWVRPMVLVDGIWTPLQGNDYWRSSCRLSIFVNRKRVPERVIEENFVPHCYFIEPVQYWGAAPSIIKSWGWFRVCTEVIRYSMFGFLRPVRGENLCRDIVVHSSVVDILEKIPDKFCSVFQQGLETNSFVDYFSDSSVQPVLQNVPNIESLSSDGDSDEQTSDHQFDLPVSTTIVGSTPAVAQLSIPATDITESFAQLRASIEDILFEQIRCKDDTDRLRDVLLMHLRDLEKRSTERFDQLDRAYRTFLNNSRKDSQDLRAVLSLDLSTSQKKLSTQFAATALDNVDIRKEVKALNAKLGLLVDYINRGGDAKKGESGSSQPRPPPDDQSRPSGGGGDSASQRRSGSSQKRRSIGESPVRAIRYGPYPPGGPPKRSAKYCVTGEKDF</sequence>
<feature type="compositionally biased region" description="Low complexity" evidence="1">
    <location>
        <begin position="908"/>
        <end position="917"/>
    </location>
</feature>
<keyword evidence="3" id="KW-1185">Reference proteome</keyword>
<dbReference type="Proteomes" id="UP000250235">
    <property type="component" value="Unassembled WGS sequence"/>
</dbReference>
<reference evidence="2 3" key="1">
    <citation type="journal article" date="2015" name="Proc. Natl. Acad. Sci. U.S.A.">
        <title>The resurrection genome of Boea hygrometrica: A blueprint for survival of dehydration.</title>
        <authorList>
            <person name="Xiao L."/>
            <person name="Yang G."/>
            <person name="Zhang L."/>
            <person name="Yang X."/>
            <person name="Zhao S."/>
            <person name="Ji Z."/>
            <person name="Zhou Q."/>
            <person name="Hu M."/>
            <person name="Wang Y."/>
            <person name="Chen M."/>
            <person name="Xu Y."/>
            <person name="Jin H."/>
            <person name="Xiao X."/>
            <person name="Hu G."/>
            <person name="Bao F."/>
            <person name="Hu Y."/>
            <person name="Wan P."/>
            <person name="Li L."/>
            <person name="Deng X."/>
            <person name="Kuang T."/>
            <person name="Xiang C."/>
            <person name="Zhu J.K."/>
            <person name="Oliver M.J."/>
            <person name="He Y."/>
        </authorList>
    </citation>
    <scope>NUCLEOTIDE SEQUENCE [LARGE SCALE GENOMIC DNA]</scope>
    <source>
        <strain evidence="3">cv. XS01</strain>
    </source>
</reference>
<accession>A0A2Z7BR90</accession>
<organism evidence="2 3">
    <name type="scientific">Dorcoceras hygrometricum</name>
    <dbReference type="NCBI Taxonomy" id="472368"/>
    <lineage>
        <taxon>Eukaryota</taxon>
        <taxon>Viridiplantae</taxon>
        <taxon>Streptophyta</taxon>
        <taxon>Embryophyta</taxon>
        <taxon>Tracheophyta</taxon>
        <taxon>Spermatophyta</taxon>
        <taxon>Magnoliopsida</taxon>
        <taxon>eudicotyledons</taxon>
        <taxon>Gunneridae</taxon>
        <taxon>Pentapetalae</taxon>
        <taxon>asterids</taxon>
        <taxon>lamiids</taxon>
        <taxon>Lamiales</taxon>
        <taxon>Gesneriaceae</taxon>
        <taxon>Didymocarpoideae</taxon>
        <taxon>Trichosporeae</taxon>
        <taxon>Loxocarpinae</taxon>
        <taxon>Dorcoceras</taxon>
    </lineage>
</organism>
<gene>
    <name evidence="2" type="ORF">F511_27303</name>
</gene>
<dbReference type="EMBL" id="KV005048">
    <property type="protein sequence ID" value="KZV34501.1"/>
    <property type="molecule type" value="Genomic_DNA"/>
</dbReference>
<feature type="region of interest" description="Disordered" evidence="1">
    <location>
        <begin position="881"/>
        <end position="956"/>
    </location>
</feature>
<evidence type="ECO:0000313" key="3">
    <source>
        <dbReference type="Proteomes" id="UP000250235"/>
    </source>
</evidence>
<protein>
    <recommendedName>
        <fullName evidence="4">Dystroglycan-like</fullName>
    </recommendedName>
</protein>